<dbReference type="Proteomes" id="UP000823775">
    <property type="component" value="Unassembled WGS sequence"/>
</dbReference>
<organism evidence="1 2">
    <name type="scientific">Datura stramonium</name>
    <name type="common">Jimsonweed</name>
    <name type="synonym">Common thornapple</name>
    <dbReference type="NCBI Taxonomy" id="4076"/>
    <lineage>
        <taxon>Eukaryota</taxon>
        <taxon>Viridiplantae</taxon>
        <taxon>Streptophyta</taxon>
        <taxon>Embryophyta</taxon>
        <taxon>Tracheophyta</taxon>
        <taxon>Spermatophyta</taxon>
        <taxon>Magnoliopsida</taxon>
        <taxon>eudicotyledons</taxon>
        <taxon>Gunneridae</taxon>
        <taxon>Pentapetalae</taxon>
        <taxon>asterids</taxon>
        <taxon>lamiids</taxon>
        <taxon>Solanales</taxon>
        <taxon>Solanaceae</taxon>
        <taxon>Solanoideae</taxon>
        <taxon>Datureae</taxon>
        <taxon>Datura</taxon>
    </lineage>
</organism>
<reference evidence="1 2" key="1">
    <citation type="journal article" date="2021" name="BMC Genomics">
        <title>Datura genome reveals duplications of psychoactive alkaloid biosynthetic genes and high mutation rate following tissue culture.</title>
        <authorList>
            <person name="Rajewski A."/>
            <person name="Carter-House D."/>
            <person name="Stajich J."/>
            <person name="Litt A."/>
        </authorList>
    </citation>
    <scope>NUCLEOTIDE SEQUENCE [LARGE SCALE GENOMIC DNA]</scope>
    <source>
        <strain evidence="1">AR-01</strain>
    </source>
</reference>
<keyword evidence="2" id="KW-1185">Reference proteome</keyword>
<evidence type="ECO:0000313" key="2">
    <source>
        <dbReference type="Proteomes" id="UP000823775"/>
    </source>
</evidence>
<name>A0ABS8Y230_DATST</name>
<feature type="non-terminal residue" evidence="1">
    <location>
        <position position="1"/>
    </location>
</feature>
<evidence type="ECO:0000313" key="1">
    <source>
        <dbReference type="EMBL" id="MCE5166031.1"/>
    </source>
</evidence>
<comment type="caution">
    <text evidence="1">The sequence shown here is derived from an EMBL/GenBank/DDBJ whole genome shotgun (WGS) entry which is preliminary data.</text>
</comment>
<proteinExistence type="predicted"/>
<sequence>DGVGVDKFSPSFCIGCGGEGYSPNDGGDFGSVGDGGEREGFSTINEKDAIFRGYHENFDFKESSQAIIQNFGSVYTPDVVKRRKIQISKEMTSAKKKRYEYSEGDES</sequence>
<protein>
    <submittedName>
        <fullName evidence="1">Uncharacterized protein</fullName>
    </submittedName>
</protein>
<dbReference type="EMBL" id="JACEIK010018772">
    <property type="protein sequence ID" value="MCE5166031.1"/>
    <property type="molecule type" value="Genomic_DNA"/>
</dbReference>
<accession>A0ABS8Y230</accession>
<gene>
    <name evidence="1" type="ORF">HAX54_014179</name>
</gene>